<proteinExistence type="predicted"/>
<reference evidence="2" key="1">
    <citation type="submission" date="2018-05" db="EMBL/GenBank/DDBJ databases">
        <authorList>
            <person name="Lanie J.A."/>
            <person name="Ng W.-L."/>
            <person name="Kazmierczak K.M."/>
            <person name="Andrzejewski T.M."/>
            <person name="Davidsen T.M."/>
            <person name="Wayne K.J."/>
            <person name="Tettelin H."/>
            <person name="Glass J.I."/>
            <person name="Rusch D."/>
            <person name="Podicherti R."/>
            <person name="Tsui H.-C.T."/>
            <person name="Winkler M.E."/>
        </authorList>
    </citation>
    <scope>NUCLEOTIDE SEQUENCE</scope>
</reference>
<keyword evidence="1" id="KW-1133">Transmembrane helix</keyword>
<name>A0A381T205_9ZZZZ</name>
<feature type="non-terminal residue" evidence="2">
    <location>
        <position position="1"/>
    </location>
</feature>
<accession>A0A381T205</accession>
<dbReference type="AlphaFoldDB" id="A0A381T205"/>
<organism evidence="2">
    <name type="scientific">marine metagenome</name>
    <dbReference type="NCBI Taxonomy" id="408172"/>
    <lineage>
        <taxon>unclassified sequences</taxon>
        <taxon>metagenomes</taxon>
        <taxon>ecological metagenomes</taxon>
    </lineage>
</organism>
<keyword evidence="1" id="KW-0472">Membrane</keyword>
<gene>
    <name evidence="2" type="ORF">METZ01_LOCUS61591</name>
</gene>
<dbReference type="EMBL" id="UINC01003724">
    <property type="protein sequence ID" value="SVA08737.1"/>
    <property type="molecule type" value="Genomic_DNA"/>
</dbReference>
<feature type="transmembrane region" description="Helical" evidence="1">
    <location>
        <begin position="6"/>
        <end position="27"/>
    </location>
</feature>
<keyword evidence="1" id="KW-0812">Transmembrane</keyword>
<evidence type="ECO:0000313" key="2">
    <source>
        <dbReference type="EMBL" id="SVA08737.1"/>
    </source>
</evidence>
<protein>
    <submittedName>
        <fullName evidence="2">Uncharacterized protein</fullName>
    </submittedName>
</protein>
<sequence length="137" mass="14446">VVRLNAVVISVLLALGAGVLTVAALLAGDGEADLTVVSNRAVVELLPARGDEVLPQATVGAILAPGWTGTLVSVGNIPVPLDQQRIEPALNSVLFRPGKGRVLQRLPAQDVCAEVRYWEVQTPDRTSTLGWCFRVDG</sequence>
<evidence type="ECO:0000256" key="1">
    <source>
        <dbReference type="SAM" id="Phobius"/>
    </source>
</evidence>